<keyword evidence="4" id="KW-0963">Cytoplasm</keyword>
<accession>A0A212CTG5</accession>
<evidence type="ECO:0000256" key="7">
    <source>
        <dbReference type="ARBA" id="ARBA00062982"/>
    </source>
</evidence>
<gene>
    <name evidence="14" type="ORF">Celaphus_00006307</name>
</gene>
<name>A0A212CTG5_CEREH</name>
<keyword evidence="15" id="KW-1185">Reference proteome</keyword>
<feature type="domain" description="NFACT RNA-binding" evidence="12">
    <location>
        <begin position="514"/>
        <end position="619"/>
    </location>
</feature>
<dbReference type="FunFam" id="2.30.310.10:FF:000001">
    <property type="entry name" value="Nuclear export mediator factor Nemf"/>
    <property type="match status" value="1"/>
</dbReference>
<feature type="compositionally biased region" description="Basic and acidic residues" evidence="11">
    <location>
        <begin position="427"/>
        <end position="437"/>
    </location>
</feature>
<feature type="compositionally biased region" description="Basic residues" evidence="11">
    <location>
        <begin position="850"/>
        <end position="861"/>
    </location>
</feature>
<dbReference type="InterPro" id="IPR051608">
    <property type="entry name" value="RQC_Subunit_NEMF"/>
</dbReference>
<feature type="region of interest" description="Disordered" evidence="11">
    <location>
        <begin position="725"/>
        <end position="920"/>
    </location>
</feature>
<reference evidence="14 15" key="1">
    <citation type="journal article" date="2018" name="Mol. Genet. Genomics">
        <title>The red deer Cervus elaphus genome CerEla1.0: sequencing, annotating, genes, and chromosomes.</title>
        <authorList>
            <person name="Bana N.A."/>
            <person name="Nyiri A."/>
            <person name="Nagy J."/>
            <person name="Frank K."/>
            <person name="Nagy T."/>
            <person name="Steger V."/>
            <person name="Schiller M."/>
            <person name="Lakatos P."/>
            <person name="Sugar L."/>
            <person name="Horn P."/>
            <person name="Barta E."/>
            <person name="Orosz L."/>
        </authorList>
    </citation>
    <scope>NUCLEOTIDE SEQUENCE [LARGE SCALE GENOMIC DNA]</scope>
    <source>
        <strain evidence="14">Hungarian</strain>
    </source>
</reference>
<dbReference type="GO" id="GO:0005634">
    <property type="term" value="C:nucleus"/>
    <property type="evidence" value="ECO:0007669"/>
    <property type="project" value="UniProtKB-SubCell"/>
</dbReference>
<feature type="compositionally biased region" description="Basic residues" evidence="11">
    <location>
        <begin position="438"/>
        <end position="447"/>
    </location>
</feature>
<evidence type="ECO:0000256" key="6">
    <source>
        <dbReference type="ARBA" id="ARBA00023242"/>
    </source>
</evidence>
<feature type="coiled-coil region" evidence="10">
    <location>
        <begin position="294"/>
        <end position="338"/>
    </location>
</feature>
<feature type="compositionally biased region" description="Polar residues" evidence="11">
    <location>
        <begin position="762"/>
        <end position="775"/>
    </location>
</feature>
<evidence type="ECO:0000256" key="10">
    <source>
        <dbReference type="SAM" id="Coils"/>
    </source>
</evidence>
<dbReference type="InterPro" id="IPR021846">
    <property type="entry name" value="NFACT-C"/>
</dbReference>
<evidence type="ECO:0000256" key="2">
    <source>
        <dbReference type="ARBA" id="ARBA00004496"/>
    </source>
</evidence>
<comment type="subunit">
    <text evidence="7">Component of the ribosome quality control complex (RQC), composed of the E3 ubiquitin ligase LTN1, TCF25 and NEMF associated with the 60S ribosomal subunit. The complex probably also contains VCP/p97 and its ubiquitin-binding cofactors. Interacts (via its N-terminus) with XPO1.</text>
</comment>
<feature type="domain" description="NFACT protein C-terminal" evidence="13">
    <location>
        <begin position="944"/>
        <end position="1022"/>
    </location>
</feature>
<feature type="compositionally biased region" description="Basic and acidic residues" evidence="11">
    <location>
        <begin position="819"/>
        <end position="834"/>
    </location>
</feature>
<dbReference type="OrthoDB" id="207084at2759"/>
<keyword evidence="6" id="KW-0539">Nucleus</keyword>
<dbReference type="Proteomes" id="UP000242450">
    <property type="component" value="Chromosome 12"/>
</dbReference>
<feature type="region of interest" description="Disordered" evidence="11">
    <location>
        <begin position="673"/>
        <end position="696"/>
    </location>
</feature>
<evidence type="ECO:0000313" key="14">
    <source>
        <dbReference type="EMBL" id="OWK09296.1"/>
    </source>
</evidence>
<proteinExistence type="inferred from homology"/>
<feature type="coiled-coil region" evidence="10">
    <location>
        <begin position="474"/>
        <end position="501"/>
    </location>
</feature>
<evidence type="ECO:0000313" key="15">
    <source>
        <dbReference type="Proteomes" id="UP000242450"/>
    </source>
</evidence>
<evidence type="ECO:0000259" key="13">
    <source>
        <dbReference type="Pfam" id="PF11923"/>
    </source>
</evidence>
<keyword evidence="5 10" id="KW-0175">Coiled coil</keyword>
<dbReference type="Pfam" id="PF05670">
    <property type="entry name" value="NFACT-R_1"/>
    <property type="match status" value="1"/>
</dbReference>
<organism evidence="14 15">
    <name type="scientific">Cervus elaphus hippelaphus</name>
    <name type="common">European red deer</name>
    <dbReference type="NCBI Taxonomy" id="46360"/>
    <lineage>
        <taxon>Eukaryota</taxon>
        <taxon>Metazoa</taxon>
        <taxon>Chordata</taxon>
        <taxon>Craniata</taxon>
        <taxon>Vertebrata</taxon>
        <taxon>Euteleostomi</taxon>
        <taxon>Mammalia</taxon>
        <taxon>Eutheria</taxon>
        <taxon>Laurasiatheria</taxon>
        <taxon>Artiodactyla</taxon>
        <taxon>Ruminantia</taxon>
        <taxon>Pecora</taxon>
        <taxon>Cervidae</taxon>
        <taxon>Cervinae</taxon>
        <taxon>Cervus</taxon>
    </lineage>
</organism>
<evidence type="ECO:0000256" key="11">
    <source>
        <dbReference type="SAM" id="MobiDB-lite"/>
    </source>
</evidence>
<protein>
    <recommendedName>
        <fullName evidence="8">Ribosome quality control complex subunit NEMF</fullName>
    </recommendedName>
    <alternativeName>
        <fullName evidence="9">Nuclear export mediator factor</fullName>
    </alternativeName>
</protein>
<evidence type="ECO:0000256" key="5">
    <source>
        <dbReference type="ARBA" id="ARBA00023054"/>
    </source>
</evidence>
<dbReference type="InterPro" id="IPR008532">
    <property type="entry name" value="NFACT_RNA-bd"/>
</dbReference>
<dbReference type="GO" id="GO:0140708">
    <property type="term" value="P:CAT tailing"/>
    <property type="evidence" value="ECO:0007669"/>
    <property type="project" value="UniProtKB-ARBA"/>
</dbReference>
<comment type="subcellular location">
    <subcellularLocation>
        <location evidence="2">Cytoplasm</location>
    </subcellularLocation>
    <subcellularLocation>
        <location evidence="1">Nucleus</location>
    </subcellularLocation>
</comment>
<feature type="compositionally biased region" description="Acidic residues" evidence="11">
    <location>
        <begin position="725"/>
        <end position="735"/>
    </location>
</feature>
<evidence type="ECO:0000256" key="4">
    <source>
        <dbReference type="ARBA" id="ARBA00022490"/>
    </source>
</evidence>
<dbReference type="Pfam" id="PF05833">
    <property type="entry name" value="NFACT_N"/>
    <property type="match status" value="1"/>
</dbReference>
<dbReference type="AlphaFoldDB" id="A0A212CTG5"/>
<dbReference type="GO" id="GO:0000049">
    <property type="term" value="F:tRNA binding"/>
    <property type="evidence" value="ECO:0007669"/>
    <property type="project" value="TreeGrafter"/>
</dbReference>
<comment type="caution">
    <text evidence="14">The sequence shown here is derived from an EMBL/GenBank/DDBJ whole genome shotgun (WGS) entry which is preliminary data.</text>
</comment>
<feature type="region of interest" description="Disordered" evidence="11">
    <location>
        <begin position="418"/>
        <end position="453"/>
    </location>
</feature>
<dbReference type="PANTHER" id="PTHR15239">
    <property type="entry name" value="NUCLEAR EXPORT MEDIATOR FACTOR NEMF"/>
    <property type="match status" value="1"/>
</dbReference>
<dbReference type="Gene3D" id="2.30.310.10">
    <property type="entry name" value="ibrinogen binding protein from staphylococcus aureus domain"/>
    <property type="match status" value="1"/>
</dbReference>
<feature type="compositionally biased region" description="Basic and acidic residues" evidence="11">
    <location>
        <begin position="737"/>
        <end position="748"/>
    </location>
</feature>
<comment type="similarity">
    <text evidence="3">Belongs to the NEMF family.</text>
</comment>
<dbReference type="Pfam" id="PF11923">
    <property type="entry name" value="NFACT-C"/>
    <property type="match status" value="1"/>
</dbReference>
<dbReference type="GO" id="GO:0043023">
    <property type="term" value="F:ribosomal large subunit binding"/>
    <property type="evidence" value="ECO:0007669"/>
    <property type="project" value="TreeGrafter"/>
</dbReference>
<evidence type="ECO:0000256" key="3">
    <source>
        <dbReference type="ARBA" id="ARBA00008318"/>
    </source>
</evidence>
<evidence type="ECO:0000259" key="12">
    <source>
        <dbReference type="Pfam" id="PF05670"/>
    </source>
</evidence>
<dbReference type="EMBL" id="MKHE01000012">
    <property type="protein sequence ID" value="OWK09296.1"/>
    <property type="molecule type" value="Genomic_DNA"/>
</dbReference>
<evidence type="ECO:0000256" key="1">
    <source>
        <dbReference type="ARBA" id="ARBA00004123"/>
    </source>
</evidence>
<dbReference type="GO" id="GO:1990112">
    <property type="term" value="C:RQC complex"/>
    <property type="evidence" value="ECO:0007669"/>
    <property type="project" value="TreeGrafter"/>
</dbReference>
<sequence length="1028" mass="117413">MKTRFSTVDLRAVLAELNASLLGMRVNNVYDVDNKTYLIRLQKPDFKATLLLESGIRIHTTEFEWPKNMMPSSFAMKCRKHLKSRRLVSAKQLGVDRIVDFQFGSDEAAYHLIIELYDRGNIVLTDYEYLILNILRFRTDESDDVKFAVRERYPIDHARAAEPLLTLERLTEILASAPKGELLKRVLNPLLPYGPALIEHCLIENGFPANVKVDEKFEIIEKVLVCLQKAEEYMKTTSNFNGKGYIIQKREVKPSLELDKPTEDILTYEEFHPFLFSQHSQCPYIEFESFDKAVDEFYSKIEGQKIDLKALQQEKQALKKLDNVRKDHENRLEALQQAQEIDKLKGELIEMNLQIVDRAIQVVRSALANQIDWTEIGLIVKEAQAQGDPVANAIKELKLQTNHVTMLLRNPYLLSEEEDDNVDGDVSTEKNETEPPKGKKKKQKNKQLQKPQKNRPLLVDVDLSLYYDHKRYAAKKTQKTVEAAEKAFKSAEKKTKQTLKEVQTVTSIQKARKKFLWFISSENYLIIGGRDQQQNEIIVKRYLTPGDIYVHADLHGATSCVIKNPTGEPIPPRTLTEAGTMALCYSAAWDARVITSAWWVSKTAPTGEYLTTGSFMIRGKKNFLPPSHLMMGFSFLFKVDESCVWRHRGERKVRVQDEDMETLASCTSELMSEEMEQLADGGESSSEEDKDELHETPVEVELVTQVDQEDITIQSGGNELNELIQEESSEDEGESEGVVKDQEPVGEIKDEEETLHYPDTSIDLSHLQSQRSLQKLASKEESSNTSDSKLQSRRHLSAKERREMKKKKLPNDSGDLEMTEGKDKEKENALHLETHQNTSKNVPVVQPMKRGQKSKMKKMKEKYKDQDEEERELIMKLLGSAGSNKEEKGKKGKKGKIKDEPVKKQPQKPRGGPRVSDSIKKETLSLEVTTHELQDLAVDDPHDDKENLFDSLTGQPHSEDVLLFAIPICAPYTTMTNYKYKVKLTPGVQKKGKAAKTALNSFMHSREATAREKDLFRSVKVKYSCRNL</sequence>
<evidence type="ECO:0000256" key="9">
    <source>
        <dbReference type="ARBA" id="ARBA00076869"/>
    </source>
</evidence>
<evidence type="ECO:0000256" key="8">
    <source>
        <dbReference type="ARBA" id="ARBA00071447"/>
    </source>
</evidence>
<dbReference type="GO" id="GO:0005737">
    <property type="term" value="C:cytoplasm"/>
    <property type="evidence" value="ECO:0007669"/>
    <property type="project" value="UniProtKB-SubCell"/>
</dbReference>
<dbReference type="PANTHER" id="PTHR15239:SF6">
    <property type="entry name" value="RIBOSOME QUALITY CONTROL COMPLEX SUBUNIT NEMF"/>
    <property type="match status" value="1"/>
</dbReference>